<organism evidence="2 3">
    <name type="scientific">Algoriella xinjiangensis</name>
    <dbReference type="NCBI Taxonomy" id="684065"/>
    <lineage>
        <taxon>Bacteria</taxon>
        <taxon>Pseudomonadati</taxon>
        <taxon>Bacteroidota</taxon>
        <taxon>Flavobacteriia</taxon>
        <taxon>Flavobacteriales</taxon>
        <taxon>Weeksellaceae</taxon>
        <taxon>Algoriella</taxon>
    </lineage>
</organism>
<dbReference type="Proteomes" id="UP000199149">
    <property type="component" value="Unassembled WGS sequence"/>
</dbReference>
<keyword evidence="1" id="KW-0732">Signal</keyword>
<dbReference type="EMBL" id="FOUZ01000014">
    <property type="protein sequence ID" value="SFN53321.1"/>
    <property type="molecule type" value="Genomic_DNA"/>
</dbReference>
<dbReference type="STRING" id="684065.SAMN05421738_11450"/>
<evidence type="ECO:0000256" key="1">
    <source>
        <dbReference type="SAM" id="SignalP"/>
    </source>
</evidence>
<reference evidence="3" key="1">
    <citation type="submission" date="2016-10" db="EMBL/GenBank/DDBJ databases">
        <authorList>
            <person name="Varghese N."/>
            <person name="Submissions S."/>
        </authorList>
    </citation>
    <scope>NUCLEOTIDE SEQUENCE [LARGE SCALE GENOMIC DNA]</scope>
    <source>
        <strain evidence="3">XJ109</strain>
    </source>
</reference>
<feature type="signal peptide" evidence="1">
    <location>
        <begin position="1"/>
        <end position="18"/>
    </location>
</feature>
<evidence type="ECO:0000313" key="3">
    <source>
        <dbReference type="Proteomes" id="UP000199149"/>
    </source>
</evidence>
<keyword evidence="3" id="KW-1185">Reference proteome</keyword>
<evidence type="ECO:0000313" key="2">
    <source>
        <dbReference type="EMBL" id="SFN53321.1"/>
    </source>
</evidence>
<dbReference type="RefSeq" id="WP_092909299.1">
    <property type="nucleotide sequence ID" value="NZ_FOUZ01000014.1"/>
</dbReference>
<protein>
    <submittedName>
        <fullName evidence="2">Uncharacterized protein</fullName>
    </submittedName>
</protein>
<dbReference type="OrthoDB" id="5873496at2"/>
<name>A0A1I4ZSX5_9FLAO</name>
<gene>
    <name evidence="2" type="ORF">SAMN05421738_11450</name>
</gene>
<feature type="chain" id="PRO_5011567200" evidence="1">
    <location>
        <begin position="19"/>
        <end position="117"/>
    </location>
</feature>
<accession>A0A1I4ZSX5</accession>
<proteinExistence type="predicted"/>
<sequence>MKKIALLFSIIISSVSFAQTVNDVPIKDINVDYVQIIGTGRGLSTKLNVRLDFGQDTKSFSLKNGLKIKDERGIAVKFNSMMDALNFMSSNGFDFQFAYTSKENDDDAIYYILKKRK</sequence>
<dbReference type="AlphaFoldDB" id="A0A1I4ZSX5"/>